<sequence>MKKFLIMLMLLLGSYSMSYAETYEVTAYTHTGSVMANGEYPHVGAVASNDFPLGTVLNINGSNYVVKDRMAYNGVIDIFVDSYDEAINFGRKYLNVYVVG</sequence>
<dbReference type="CDD" id="cd14667">
    <property type="entry name" value="3D_containing_proteins"/>
    <property type="match status" value="1"/>
</dbReference>
<organism evidence="1">
    <name type="scientific">Myoviridae sp. ctZgq1</name>
    <dbReference type="NCBI Taxonomy" id="2826666"/>
    <lineage>
        <taxon>Viruses</taxon>
        <taxon>Duplodnaviria</taxon>
        <taxon>Heunggongvirae</taxon>
        <taxon>Uroviricota</taxon>
        <taxon>Caudoviricetes</taxon>
    </lineage>
</organism>
<dbReference type="EMBL" id="BK014762">
    <property type="protein sequence ID" value="DAD74541.1"/>
    <property type="molecule type" value="Genomic_DNA"/>
</dbReference>
<proteinExistence type="predicted"/>
<reference evidence="1" key="1">
    <citation type="journal article" date="2021" name="Proc. Natl. Acad. Sci. U.S.A.">
        <title>A Catalog of Tens of Thousands of Viruses from Human Metagenomes Reveals Hidden Associations with Chronic Diseases.</title>
        <authorList>
            <person name="Tisza M.J."/>
            <person name="Buck C.B."/>
        </authorList>
    </citation>
    <scope>NUCLEOTIDE SEQUENCE</scope>
    <source>
        <strain evidence="1">CtZgq1</strain>
    </source>
</reference>
<protein>
    <submittedName>
        <fullName evidence="1">3D containing protein</fullName>
    </submittedName>
</protein>
<accession>A0A8S5LWX1</accession>
<dbReference type="InterPro" id="IPR059180">
    <property type="entry name" value="3D_YorM"/>
</dbReference>
<evidence type="ECO:0000313" key="1">
    <source>
        <dbReference type="EMBL" id="DAD74541.1"/>
    </source>
</evidence>
<name>A0A8S5LWX1_9CAUD</name>